<feature type="signal peptide" evidence="1">
    <location>
        <begin position="1"/>
        <end position="17"/>
    </location>
</feature>
<dbReference type="EMBL" id="CP022386">
    <property type="protein sequence ID" value="ATA85775.1"/>
    <property type="molecule type" value="Genomic_DNA"/>
</dbReference>
<protein>
    <recommendedName>
        <fullName evidence="4">SH3b domain-containing protein</fullName>
    </recommendedName>
</protein>
<keyword evidence="1" id="KW-0732">Signal</keyword>
<name>A0A250FN25_9FLAO</name>
<proteinExistence type="predicted"/>
<dbReference type="RefSeq" id="WP_095909263.1">
    <property type="nucleotide sequence ID" value="NZ_CAUVDA010000046.1"/>
</dbReference>
<dbReference type="Proteomes" id="UP000217250">
    <property type="component" value="Chromosome"/>
</dbReference>
<accession>A0A250FN25</accession>
<organism evidence="2 3">
    <name type="scientific">Capnocytophaga gingivalis</name>
    <dbReference type="NCBI Taxonomy" id="1017"/>
    <lineage>
        <taxon>Bacteria</taxon>
        <taxon>Pseudomonadati</taxon>
        <taxon>Bacteroidota</taxon>
        <taxon>Flavobacteriia</taxon>
        <taxon>Flavobacteriales</taxon>
        <taxon>Flavobacteriaceae</taxon>
        <taxon>Capnocytophaga</taxon>
    </lineage>
</organism>
<dbReference type="GeneID" id="84807056"/>
<evidence type="ECO:0008006" key="4">
    <source>
        <dbReference type="Google" id="ProtNLM"/>
    </source>
</evidence>
<evidence type="ECO:0000313" key="3">
    <source>
        <dbReference type="Proteomes" id="UP000217250"/>
    </source>
</evidence>
<dbReference type="Gene3D" id="2.30.30.40">
    <property type="entry name" value="SH3 Domains"/>
    <property type="match status" value="1"/>
</dbReference>
<evidence type="ECO:0000313" key="2">
    <source>
        <dbReference type="EMBL" id="ATA85775.1"/>
    </source>
</evidence>
<feature type="chain" id="PRO_5013395285" description="SH3b domain-containing protein" evidence="1">
    <location>
        <begin position="18"/>
        <end position="232"/>
    </location>
</feature>
<dbReference type="AlphaFoldDB" id="A0A250FN25"/>
<sequence length="232" mass="26956">MRKLVVPFLLFCQFVVAQVIEGGAFAVINDKDGYVNVRKEKSVHSKVLKKLDNNTLIFVLEYDKAYYGNWIHPDYEGYIYNDRVKWIHNFPQIAKGIAKGNTIVFEGKEIQVVLSTEKFDKSKHSFKYHKEYRDVIEKIDGKLFWGTDGNMPKREYKSIEVKIRGKQVSIPQSAYNDLYESYLYTEFNSVHYDKDNDILYIVANNGDGAGAYMVCWQIEKGVYKGRKVGIPF</sequence>
<reference evidence="3" key="1">
    <citation type="submission" date="2017-06" db="EMBL/GenBank/DDBJ databases">
        <title>Capnocytophaga spp. assemblies.</title>
        <authorList>
            <person name="Gulvik C.A."/>
        </authorList>
    </citation>
    <scope>NUCLEOTIDE SEQUENCE [LARGE SCALE GENOMIC DNA]</scope>
    <source>
        <strain evidence="3">H1496</strain>
    </source>
</reference>
<dbReference type="KEGG" id="cgh:CGC50_00550"/>
<dbReference type="OrthoDB" id="7054664at2"/>
<evidence type="ECO:0000256" key="1">
    <source>
        <dbReference type="SAM" id="SignalP"/>
    </source>
</evidence>
<gene>
    <name evidence="2" type="ORF">CGC50_00550</name>
</gene>